<dbReference type="Proteomes" id="UP000663868">
    <property type="component" value="Unassembled WGS sequence"/>
</dbReference>
<reference evidence="1" key="1">
    <citation type="submission" date="2021-02" db="EMBL/GenBank/DDBJ databases">
        <authorList>
            <person name="Nowell W R."/>
        </authorList>
    </citation>
    <scope>NUCLEOTIDE SEQUENCE</scope>
</reference>
<proteinExistence type="predicted"/>
<dbReference type="Proteomes" id="UP000663881">
    <property type="component" value="Unassembled WGS sequence"/>
</dbReference>
<organism evidence="1 5">
    <name type="scientific">Adineta steineri</name>
    <dbReference type="NCBI Taxonomy" id="433720"/>
    <lineage>
        <taxon>Eukaryota</taxon>
        <taxon>Metazoa</taxon>
        <taxon>Spiralia</taxon>
        <taxon>Gnathifera</taxon>
        <taxon>Rotifera</taxon>
        <taxon>Eurotatoria</taxon>
        <taxon>Bdelloidea</taxon>
        <taxon>Adinetida</taxon>
        <taxon>Adinetidae</taxon>
        <taxon>Adineta</taxon>
    </lineage>
</organism>
<name>A0A814JMG5_9BILA</name>
<dbReference type="OrthoDB" id="9970728at2759"/>
<dbReference type="Proteomes" id="UP000663860">
    <property type="component" value="Unassembled WGS sequence"/>
</dbReference>
<dbReference type="EMBL" id="CAJOAY010002770">
    <property type="protein sequence ID" value="CAF3978397.1"/>
    <property type="molecule type" value="Genomic_DNA"/>
</dbReference>
<dbReference type="EMBL" id="CAJOBB010000379">
    <property type="protein sequence ID" value="CAF3665986.1"/>
    <property type="molecule type" value="Genomic_DNA"/>
</dbReference>
<evidence type="ECO:0000313" key="1">
    <source>
        <dbReference type="EMBL" id="CAF1040000.1"/>
    </source>
</evidence>
<dbReference type="AlphaFoldDB" id="A0A814JMG5"/>
<dbReference type="Proteomes" id="UP000663891">
    <property type="component" value="Unassembled WGS sequence"/>
</dbReference>
<dbReference type="EMBL" id="CAJNOE010000305">
    <property type="protein sequence ID" value="CAF1135172.1"/>
    <property type="molecule type" value="Genomic_DNA"/>
</dbReference>
<evidence type="ECO:0000313" key="4">
    <source>
        <dbReference type="EMBL" id="CAF3978397.1"/>
    </source>
</evidence>
<dbReference type="EMBL" id="CAJNON010000152">
    <property type="protein sequence ID" value="CAF1040000.1"/>
    <property type="molecule type" value="Genomic_DNA"/>
</dbReference>
<evidence type="ECO:0000313" key="2">
    <source>
        <dbReference type="EMBL" id="CAF1135172.1"/>
    </source>
</evidence>
<evidence type="ECO:0000313" key="5">
    <source>
        <dbReference type="Proteomes" id="UP000663891"/>
    </source>
</evidence>
<evidence type="ECO:0000313" key="3">
    <source>
        <dbReference type="EMBL" id="CAF3665986.1"/>
    </source>
</evidence>
<comment type="caution">
    <text evidence="1">The sequence shown here is derived from an EMBL/GenBank/DDBJ whole genome shotgun (WGS) entry which is preliminary data.</text>
</comment>
<protein>
    <submittedName>
        <fullName evidence="1">Uncharacterized protein</fullName>
    </submittedName>
</protein>
<accession>A0A814JMG5</accession>
<sequence>MASSMLLSKNHTGANIMEDEKFEAVYRPDEHAIQIVNHERTCEKFKRGACGCTLGSNSYSSGVHQIKVKIHHGNAFLGIRSRNIVPIAFDPEVPQYDDTPSTCGWWTQSGCSRCNGIFRDSNLPEIASDNNTFILTVNCEEYRLSIVNENTNAKDEMEVDRLHVPFPWCLFVVLPRTLSRVSLV</sequence>
<gene>
    <name evidence="2" type="ORF">IZO911_LOCUS24909</name>
    <name evidence="3" type="ORF">KXQ929_LOCUS8639</name>
    <name evidence="4" type="ORF">OKA104_LOCUS28514</name>
    <name evidence="1" type="ORF">VCS650_LOCUS16811</name>
</gene>